<evidence type="ECO:0000256" key="1">
    <source>
        <dbReference type="ARBA" id="ARBA00022737"/>
    </source>
</evidence>
<dbReference type="PROSITE" id="PS50297">
    <property type="entry name" value="ANK_REP_REGION"/>
    <property type="match status" value="3"/>
</dbReference>
<dbReference type="AlphaFoldDB" id="A0A6C0C7J5"/>
<organism evidence="3">
    <name type="scientific">viral metagenome</name>
    <dbReference type="NCBI Taxonomy" id="1070528"/>
    <lineage>
        <taxon>unclassified sequences</taxon>
        <taxon>metagenomes</taxon>
        <taxon>organismal metagenomes</taxon>
    </lineage>
</organism>
<dbReference type="GO" id="GO:0070531">
    <property type="term" value="C:BRCA1-A complex"/>
    <property type="evidence" value="ECO:0007669"/>
    <property type="project" value="TreeGrafter"/>
</dbReference>
<keyword evidence="2" id="KW-0040">ANK repeat</keyword>
<dbReference type="GO" id="GO:0004842">
    <property type="term" value="F:ubiquitin-protein transferase activity"/>
    <property type="evidence" value="ECO:0007669"/>
    <property type="project" value="TreeGrafter"/>
</dbReference>
<dbReference type="EMBL" id="MN739356">
    <property type="protein sequence ID" value="QHT00538.1"/>
    <property type="molecule type" value="Genomic_DNA"/>
</dbReference>
<keyword evidence="1" id="KW-0677">Repeat</keyword>
<name>A0A6C0C7J5_9ZZZZ</name>
<dbReference type="PANTHER" id="PTHR24171">
    <property type="entry name" value="ANKYRIN REPEAT DOMAIN-CONTAINING PROTEIN 39-RELATED"/>
    <property type="match status" value="1"/>
</dbReference>
<dbReference type="Pfam" id="PF12796">
    <property type="entry name" value="Ank_2"/>
    <property type="match status" value="2"/>
</dbReference>
<proteinExistence type="predicted"/>
<accession>A0A6C0C7J5</accession>
<sequence>MDSNELLCTTVKTDRYDITKILLGSGADPNYIDKAGKSPLLYACKNKMVQQIKLLISHGADVNKHINQVCCNVVLDLEIVKLFLDTGADPNVILPDGENILTKFVIANNIEAVALLLSYASTNVNLPNVRDVTALRIACATGKSAIAKLLLNNGANPNIINKVDKSTPFIRATELAYPDLICSMLSYNVMLDMQDAIGNTALHYACTRNLPIVVSELLNLGANQTIKNIDGRIAAEMSPSSELRWIFKNYGQLGNKKVSTQADDKKVPVCVDDLTNKKEVVVVPNDKNVFRVPNAIKESGAIVKRGNGCGLYRTWDKLFNCWSVLQKMPKDVVDCEYVDGKISHHEILDEDENLICVRFEYIRIDKGSMIWDIYE</sequence>
<reference evidence="3" key="1">
    <citation type="journal article" date="2020" name="Nature">
        <title>Giant virus diversity and host interactions through global metagenomics.</title>
        <authorList>
            <person name="Schulz F."/>
            <person name="Roux S."/>
            <person name="Paez-Espino D."/>
            <person name="Jungbluth S."/>
            <person name="Walsh D.A."/>
            <person name="Denef V.J."/>
            <person name="McMahon K.D."/>
            <person name="Konstantinidis K.T."/>
            <person name="Eloe-Fadrosh E.A."/>
            <person name="Kyrpides N.C."/>
            <person name="Woyke T."/>
        </authorList>
    </citation>
    <scope>NUCLEOTIDE SEQUENCE</scope>
    <source>
        <strain evidence="3">GVMAG-M-3300020192-26</strain>
    </source>
</reference>
<dbReference type="Gene3D" id="1.25.40.20">
    <property type="entry name" value="Ankyrin repeat-containing domain"/>
    <property type="match status" value="1"/>
</dbReference>
<evidence type="ECO:0000313" key="3">
    <source>
        <dbReference type="EMBL" id="QHT00538.1"/>
    </source>
</evidence>
<dbReference type="InterPro" id="IPR002110">
    <property type="entry name" value="Ankyrin_rpt"/>
</dbReference>
<dbReference type="Pfam" id="PF00023">
    <property type="entry name" value="Ank"/>
    <property type="match status" value="1"/>
</dbReference>
<dbReference type="GO" id="GO:0085020">
    <property type="term" value="P:protein K6-linked ubiquitination"/>
    <property type="evidence" value="ECO:0007669"/>
    <property type="project" value="TreeGrafter"/>
</dbReference>
<dbReference type="PROSITE" id="PS50088">
    <property type="entry name" value="ANK_REPEAT"/>
    <property type="match status" value="3"/>
</dbReference>
<evidence type="ECO:0000256" key="2">
    <source>
        <dbReference type="ARBA" id="ARBA00023043"/>
    </source>
</evidence>
<dbReference type="SMART" id="SM00248">
    <property type="entry name" value="ANK"/>
    <property type="match status" value="7"/>
</dbReference>
<dbReference type="GO" id="GO:0031436">
    <property type="term" value="C:BRCA1-BARD1 complex"/>
    <property type="evidence" value="ECO:0007669"/>
    <property type="project" value="TreeGrafter"/>
</dbReference>
<protein>
    <submittedName>
        <fullName evidence="3">Uncharacterized protein</fullName>
    </submittedName>
</protein>
<dbReference type="PANTHER" id="PTHR24171:SF8">
    <property type="entry name" value="BRCA1-ASSOCIATED RING DOMAIN PROTEIN 1"/>
    <property type="match status" value="1"/>
</dbReference>
<dbReference type="SUPFAM" id="SSF48403">
    <property type="entry name" value="Ankyrin repeat"/>
    <property type="match status" value="1"/>
</dbReference>
<dbReference type="InterPro" id="IPR036770">
    <property type="entry name" value="Ankyrin_rpt-contain_sf"/>
</dbReference>